<evidence type="ECO:0000313" key="2">
    <source>
        <dbReference type="EMBL" id="MFD0851105.1"/>
    </source>
</evidence>
<gene>
    <name evidence="2" type="ORF">ACFQ07_02660</name>
</gene>
<name>A0ABW3C9H7_9ACTN</name>
<protein>
    <recommendedName>
        <fullName evidence="4">DMT family transporter</fullName>
    </recommendedName>
</protein>
<keyword evidence="1" id="KW-0812">Transmembrane</keyword>
<feature type="transmembrane region" description="Helical" evidence="1">
    <location>
        <begin position="74"/>
        <end position="94"/>
    </location>
</feature>
<keyword evidence="3" id="KW-1185">Reference proteome</keyword>
<feature type="transmembrane region" description="Helical" evidence="1">
    <location>
        <begin position="157"/>
        <end position="177"/>
    </location>
</feature>
<keyword evidence="1" id="KW-0472">Membrane</keyword>
<sequence length="310" mass="33146">MAKGYLLVAVGVTGNVGPLTTAFVSLLFALPVHWCTYRPLRSGWSIWRSALIRGIAQGVNHMAFQFVLRWVRLQVMQPLLFLVSSGFMIAPDAVRDTRKKTRNSTAFWPMLSMLGTWALWPILALLGIWLLVSDADGGEGGVFSEAVPEVHVLGQEIPVWALGVGALIITSTTYAYLHRNLEALKPDLKGPVASVGMVYAVAILAVGAWATEGGWGGMTGGNWSYLLICAATGVIGGYLSGVQTVKAYEQRLRASTTAMLEPLSTMAGILLGMFVEKAAPTSLGVVGIVIIFIASCGAAKYQSQSRPDSE</sequence>
<dbReference type="EMBL" id="JBHTIR010000255">
    <property type="protein sequence ID" value="MFD0851105.1"/>
    <property type="molecule type" value="Genomic_DNA"/>
</dbReference>
<reference evidence="3" key="1">
    <citation type="journal article" date="2019" name="Int. J. Syst. Evol. Microbiol.">
        <title>The Global Catalogue of Microorganisms (GCM) 10K type strain sequencing project: providing services to taxonomists for standard genome sequencing and annotation.</title>
        <authorList>
            <consortium name="The Broad Institute Genomics Platform"/>
            <consortium name="The Broad Institute Genome Sequencing Center for Infectious Disease"/>
            <person name="Wu L."/>
            <person name="Ma J."/>
        </authorList>
    </citation>
    <scope>NUCLEOTIDE SEQUENCE [LARGE SCALE GENOMIC DNA]</scope>
    <source>
        <strain evidence="3">JCM 31696</strain>
    </source>
</reference>
<dbReference type="Proteomes" id="UP001597083">
    <property type="component" value="Unassembled WGS sequence"/>
</dbReference>
<feature type="transmembrane region" description="Helical" evidence="1">
    <location>
        <begin position="189"/>
        <end position="211"/>
    </location>
</feature>
<evidence type="ECO:0000256" key="1">
    <source>
        <dbReference type="SAM" id="Phobius"/>
    </source>
</evidence>
<feature type="transmembrane region" description="Helical" evidence="1">
    <location>
        <begin position="106"/>
        <end position="132"/>
    </location>
</feature>
<keyword evidence="1" id="KW-1133">Transmembrane helix</keyword>
<accession>A0ABW3C9H7</accession>
<organism evidence="2 3">
    <name type="scientific">Actinomadura adrarensis</name>
    <dbReference type="NCBI Taxonomy" id="1819600"/>
    <lineage>
        <taxon>Bacteria</taxon>
        <taxon>Bacillati</taxon>
        <taxon>Actinomycetota</taxon>
        <taxon>Actinomycetes</taxon>
        <taxon>Streptosporangiales</taxon>
        <taxon>Thermomonosporaceae</taxon>
        <taxon>Actinomadura</taxon>
    </lineage>
</organism>
<proteinExistence type="predicted"/>
<feature type="transmembrane region" description="Helical" evidence="1">
    <location>
        <begin position="281"/>
        <end position="301"/>
    </location>
</feature>
<evidence type="ECO:0000313" key="3">
    <source>
        <dbReference type="Proteomes" id="UP001597083"/>
    </source>
</evidence>
<feature type="transmembrane region" description="Helical" evidence="1">
    <location>
        <begin position="223"/>
        <end position="242"/>
    </location>
</feature>
<feature type="transmembrane region" description="Helical" evidence="1">
    <location>
        <begin position="6"/>
        <end position="30"/>
    </location>
</feature>
<comment type="caution">
    <text evidence="2">The sequence shown here is derived from an EMBL/GenBank/DDBJ whole genome shotgun (WGS) entry which is preliminary data.</text>
</comment>
<evidence type="ECO:0008006" key="4">
    <source>
        <dbReference type="Google" id="ProtNLM"/>
    </source>
</evidence>
<feature type="transmembrane region" description="Helical" evidence="1">
    <location>
        <begin position="254"/>
        <end position="275"/>
    </location>
</feature>